<evidence type="ECO:0000313" key="5">
    <source>
        <dbReference type="EMBL" id="MDI3234691.1"/>
    </source>
</evidence>
<keyword evidence="2" id="KW-0521">NADP</keyword>
<dbReference type="PANTHER" id="PTHR11645:SF49">
    <property type="entry name" value="PYRROLINE-5-CARBOXYLATE REDUCTASE 1"/>
    <property type="match status" value="1"/>
</dbReference>
<keyword evidence="2" id="KW-0963">Cytoplasm</keyword>
<comment type="caution">
    <text evidence="5">The sequence shown here is derived from an EMBL/GenBank/DDBJ whole genome shotgun (WGS) entry which is preliminary data.</text>
</comment>
<evidence type="ECO:0000259" key="4">
    <source>
        <dbReference type="Pfam" id="PF14748"/>
    </source>
</evidence>
<dbReference type="PANTHER" id="PTHR11645">
    <property type="entry name" value="PYRROLINE-5-CARBOXYLATE REDUCTASE"/>
    <property type="match status" value="1"/>
</dbReference>
<comment type="catalytic activity">
    <reaction evidence="2">
        <text>L-proline + NADP(+) = (S)-1-pyrroline-5-carboxylate + NADPH + 2 H(+)</text>
        <dbReference type="Rhea" id="RHEA:14109"/>
        <dbReference type="ChEBI" id="CHEBI:15378"/>
        <dbReference type="ChEBI" id="CHEBI:17388"/>
        <dbReference type="ChEBI" id="CHEBI:57783"/>
        <dbReference type="ChEBI" id="CHEBI:58349"/>
        <dbReference type="ChEBI" id="CHEBI:60039"/>
        <dbReference type="EC" id="1.5.1.2"/>
    </reaction>
</comment>
<name>A0ABT6R180_9BACL</name>
<feature type="domain" description="Pyrroline-5-carboxylate reductase dimerisation" evidence="4">
    <location>
        <begin position="156"/>
        <end position="252"/>
    </location>
</feature>
<evidence type="ECO:0000259" key="3">
    <source>
        <dbReference type="Pfam" id="PF03807"/>
    </source>
</evidence>
<gene>
    <name evidence="2" type="primary">proC</name>
    <name evidence="5" type="ORF">QK289_06700</name>
</gene>
<dbReference type="InterPro" id="IPR008927">
    <property type="entry name" value="6-PGluconate_DH-like_C_sf"/>
</dbReference>
<comment type="function">
    <text evidence="2">Catalyzes the reduction of 1-pyrroline-5-carboxylate (PCA) to L-proline.</text>
</comment>
<keyword evidence="6" id="KW-1185">Reference proteome</keyword>
<dbReference type="RefSeq" id="WP_026830412.1">
    <property type="nucleotide sequence ID" value="NZ_JANJYY010000013.1"/>
</dbReference>
<dbReference type="InterPro" id="IPR036291">
    <property type="entry name" value="NAD(P)-bd_dom_sf"/>
</dbReference>
<keyword evidence="2" id="KW-0641">Proline biosynthesis</keyword>
<keyword evidence="2" id="KW-0028">Amino-acid biosynthesis</keyword>
<dbReference type="HAMAP" id="MF_01925">
    <property type="entry name" value="P5C_reductase"/>
    <property type="match status" value="1"/>
</dbReference>
<proteinExistence type="inferred from homology"/>
<comment type="subcellular location">
    <subcellularLocation>
        <location evidence="2">Cytoplasm</location>
    </subcellularLocation>
</comment>
<comment type="similarity">
    <text evidence="1 2">Belongs to the pyrroline-5-carboxylate reductase family.</text>
</comment>
<evidence type="ECO:0000256" key="2">
    <source>
        <dbReference type="HAMAP-Rule" id="MF_01925"/>
    </source>
</evidence>
<dbReference type="PIRSF" id="PIRSF000193">
    <property type="entry name" value="Pyrrol-5-carb_rd"/>
    <property type="match status" value="1"/>
</dbReference>
<evidence type="ECO:0000313" key="6">
    <source>
        <dbReference type="Proteomes" id="UP001243286"/>
    </source>
</evidence>
<feature type="domain" description="Pyrroline-5-carboxylate reductase catalytic N-terminal" evidence="3">
    <location>
        <begin position="2"/>
        <end position="91"/>
    </location>
</feature>
<dbReference type="Gene3D" id="1.10.3730.10">
    <property type="entry name" value="ProC C-terminal domain-like"/>
    <property type="match status" value="1"/>
</dbReference>
<sequence length="255" mass="27630">MKILMVGAGSMSESLVKGWIDSGISPQSITMTNRADRSRLVTLADQYGVQTTTDEQIEQYDVVVLAMQPEGVLGYVSQKTWTNQLVISVAAHITPLEIETVTNCGAVSAMPNTPVAFRTGMTGLWFGEQLSESHRQQTIELFERVGETVETNHTTMPYLMAAAGCSPAFFYEIVGAMTPVLTGAGFDEQAARRIIAQAMKGSAELLLHEDRPTAALIEDVAAPGGPTDRGVHVLREHHISQAMYAALMESAREES</sequence>
<comment type="catalytic activity">
    <reaction evidence="2">
        <text>L-proline + NAD(+) = (S)-1-pyrroline-5-carboxylate + NADH + 2 H(+)</text>
        <dbReference type="Rhea" id="RHEA:14105"/>
        <dbReference type="ChEBI" id="CHEBI:15378"/>
        <dbReference type="ChEBI" id="CHEBI:17388"/>
        <dbReference type="ChEBI" id="CHEBI:57540"/>
        <dbReference type="ChEBI" id="CHEBI:57945"/>
        <dbReference type="ChEBI" id="CHEBI:60039"/>
        <dbReference type="EC" id="1.5.1.2"/>
    </reaction>
</comment>
<protein>
    <recommendedName>
        <fullName evidence="2">Pyrroline-5-carboxylate reductase</fullName>
        <shortName evidence="2">P5C reductase</shortName>
        <shortName evidence="2">P5CR</shortName>
        <ecNumber evidence="2">1.5.1.2</ecNumber>
    </recommendedName>
    <alternativeName>
        <fullName evidence="2">PCA reductase</fullName>
    </alternativeName>
</protein>
<accession>A0ABT6R180</accession>
<dbReference type="Proteomes" id="UP001243286">
    <property type="component" value="Unassembled WGS sequence"/>
</dbReference>
<dbReference type="EC" id="1.5.1.2" evidence="2"/>
<dbReference type="SUPFAM" id="SSF51735">
    <property type="entry name" value="NAD(P)-binding Rossmann-fold domains"/>
    <property type="match status" value="1"/>
</dbReference>
<dbReference type="Pfam" id="PF03807">
    <property type="entry name" value="F420_oxidored"/>
    <property type="match status" value="1"/>
</dbReference>
<dbReference type="InterPro" id="IPR000304">
    <property type="entry name" value="Pyrroline-COOH_reductase"/>
</dbReference>
<comment type="pathway">
    <text evidence="2">Amino-acid biosynthesis; L-proline biosynthesis; L-proline from L-glutamate 5-semialdehyde: step 1/1.</text>
</comment>
<dbReference type="InterPro" id="IPR029036">
    <property type="entry name" value="P5CR_dimer"/>
</dbReference>
<dbReference type="InterPro" id="IPR028939">
    <property type="entry name" value="P5C_Rdtase_cat_N"/>
</dbReference>
<keyword evidence="2" id="KW-0560">Oxidoreductase</keyword>
<evidence type="ECO:0000256" key="1">
    <source>
        <dbReference type="ARBA" id="ARBA00005525"/>
    </source>
</evidence>
<reference evidence="5 6" key="1">
    <citation type="submission" date="2023-04" db="EMBL/GenBank/DDBJ databases">
        <title>Antarctic isolates genomes.</title>
        <authorList>
            <person name="Dimov S.G."/>
        </authorList>
    </citation>
    <scope>NUCLEOTIDE SEQUENCE [LARGE SCALE GENOMIC DNA]</scope>
    <source>
        <strain evidence="5 6">AL19</strain>
    </source>
</reference>
<dbReference type="Pfam" id="PF14748">
    <property type="entry name" value="P5CR_dimer"/>
    <property type="match status" value="1"/>
</dbReference>
<organism evidence="5 6">
    <name type="scientific">Exiguobacterium antarcticum</name>
    <dbReference type="NCBI Taxonomy" id="132920"/>
    <lineage>
        <taxon>Bacteria</taxon>
        <taxon>Bacillati</taxon>
        <taxon>Bacillota</taxon>
        <taxon>Bacilli</taxon>
        <taxon>Bacillales</taxon>
        <taxon>Bacillales Family XII. Incertae Sedis</taxon>
        <taxon>Exiguobacterium</taxon>
    </lineage>
</organism>
<dbReference type="EMBL" id="JASBQV010000007">
    <property type="protein sequence ID" value="MDI3234691.1"/>
    <property type="molecule type" value="Genomic_DNA"/>
</dbReference>
<dbReference type="SUPFAM" id="SSF48179">
    <property type="entry name" value="6-phosphogluconate dehydrogenase C-terminal domain-like"/>
    <property type="match status" value="1"/>
</dbReference>
<dbReference type="Gene3D" id="3.40.50.720">
    <property type="entry name" value="NAD(P)-binding Rossmann-like Domain"/>
    <property type="match status" value="1"/>
</dbReference>